<keyword evidence="11" id="KW-1185">Reference proteome</keyword>
<evidence type="ECO:0000256" key="5">
    <source>
        <dbReference type="ARBA" id="ARBA00022741"/>
    </source>
</evidence>
<dbReference type="Gene3D" id="3.40.50.620">
    <property type="entry name" value="HUPs"/>
    <property type="match status" value="1"/>
</dbReference>
<feature type="domain" description="Lysidine-tRNA(Ile) synthetase C-terminal" evidence="9">
    <location>
        <begin position="384"/>
        <end position="459"/>
    </location>
</feature>
<dbReference type="GO" id="GO:0006400">
    <property type="term" value="P:tRNA modification"/>
    <property type="evidence" value="ECO:0007669"/>
    <property type="project" value="UniProtKB-UniRule"/>
</dbReference>
<proteinExistence type="inferred from homology"/>
<name>A0A1I3Z6V9_9LACT</name>
<comment type="function">
    <text evidence="8">Ligates lysine onto the cytidine present at position 34 of the AUA codon-specific tRNA(Ile) that contains the anticodon CAU, in an ATP-dependent manner. Cytidine is converted to lysidine, thus changing the amino acid specificity of the tRNA from methionine to isoleucine.</text>
</comment>
<dbReference type="Pfam" id="PF11734">
    <property type="entry name" value="TilS_C"/>
    <property type="match status" value="1"/>
</dbReference>
<feature type="binding site" evidence="8">
    <location>
        <begin position="28"/>
        <end position="33"/>
    </location>
    <ligand>
        <name>ATP</name>
        <dbReference type="ChEBI" id="CHEBI:30616"/>
    </ligand>
</feature>
<protein>
    <recommendedName>
        <fullName evidence="8">tRNA(Ile)-lysidine synthase</fullName>
        <ecNumber evidence="8">6.3.4.19</ecNumber>
    </recommendedName>
    <alternativeName>
        <fullName evidence="8">tRNA(Ile)-2-lysyl-cytidine synthase</fullName>
    </alternativeName>
    <alternativeName>
        <fullName evidence="8">tRNA(Ile)-lysidine synthetase</fullName>
    </alternativeName>
</protein>
<evidence type="ECO:0000256" key="3">
    <source>
        <dbReference type="ARBA" id="ARBA00022598"/>
    </source>
</evidence>
<keyword evidence="5 8" id="KW-0547">Nucleotide-binding</keyword>
<dbReference type="OrthoDB" id="9807403at2"/>
<dbReference type="SUPFAM" id="SSF56037">
    <property type="entry name" value="PheT/TilS domain"/>
    <property type="match status" value="1"/>
</dbReference>
<dbReference type="RefSeq" id="WP_091897950.1">
    <property type="nucleotide sequence ID" value="NZ_FOSJ01000029.1"/>
</dbReference>
<dbReference type="InterPro" id="IPR011063">
    <property type="entry name" value="TilS/TtcA_N"/>
</dbReference>
<evidence type="ECO:0000313" key="10">
    <source>
        <dbReference type="EMBL" id="SFK39289.1"/>
    </source>
</evidence>
<evidence type="ECO:0000256" key="8">
    <source>
        <dbReference type="HAMAP-Rule" id="MF_01161"/>
    </source>
</evidence>
<dbReference type="EMBL" id="FOSJ01000029">
    <property type="protein sequence ID" value="SFK39289.1"/>
    <property type="molecule type" value="Genomic_DNA"/>
</dbReference>
<dbReference type="GO" id="GO:0005524">
    <property type="term" value="F:ATP binding"/>
    <property type="evidence" value="ECO:0007669"/>
    <property type="project" value="UniProtKB-UniRule"/>
</dbReference>
<dbReference type="EC" id="6.3.4.19" evidence="8"/>
<evidence type="ECO:0000256" key="2">
    <source>
        <dbReference type="ARBA" id="ARBA00022490"/>
    </source>
</evidence>
<dbReference type="SMART" id="SM00977">
    <property type="entry name" value="TilS_C"/>
    <property type="match status" value="1"/>
</dbReference>
<gene>
    <name evidence="8" type="primary">tilS</name>
    <name evidence="10" type="ORF">SAMN04488569_102918</name>
</gene>
<comment type="domain">
    <text evidence="8">The N-terminal region contains the highly conserved SGGXDS motif, predicted to be a P-loop motif involved in ATP binding.</text>
</comment>
<dbReference type="InterPro" id="IPR014729">
    <property type="entry name" value="Rossmann-like_a/b/a_fold"/>
</dbReference>
<dbReference type="HAMAP" id="MF_01161">
    <property type="entry name" value="tRNA_Ile_lys_synt"/>
    <property type="match status" value="1"/>
</dbReference>
<comment type="similarity">
    <text evidence="8">Belongs to the tRNA(Ile)-lysidine synthase family.</text>
</comment>
<evidence type="ECO:0000256" key="7">
    <source>
        <dbReference type="ARBA" id="ARBA00048539"/>
    </source>
</evidence>
<keyword evidence="6 8" id="KW-0067">ATP-binding</keyword>
<dbReference type="AlphaFoldDB" id="A0A1I3Z6V9"/>
<reference evidence="11" key="1">
    <citation type="submission" date="2016-10" db="EMBL/GenBank/DDBJ databases">
        <authorList>
            <person name="Varghese N."/>
            <person name="Submissions S."/>
        </authorList>
    </citation>
    <scope>NUCLEOTIDE SEQUENCE [LARGE SCALE GENOMIC DNA]</scope>
    <source>
        <strain evidence="11">DSM 16108</strain>
    </source>
</reference>
<keyword evidence="2 8" id="KW-0963">Cytoplasm</keyword>
<accession>A0A1I3Z6V9</accession>
<organism evidence="10 11">
    <name type="scientific">Marinilactibacillus piezotolerans</name>
    <dbReference type="NCBI Taxonomy" id="258723"/>
    <lineage>
        <taxon>Bacteria</taxon>
        <taxon>Bacillati</taxon>
        <taxon>Bacillota</taxon>
        <taxon>Bacilli</taxon>
        <taxon>Lactobacillales</taxon>
        <taxon>Carnobacteriaceae</taxon>
        <taxon>Marinilactibacillus</taxon>
    </lineage>
</organism>
<evidence type="ECO:0000256" key="6">
    <source>
        <dbReference type="ARBA" id="ARBA00022840"/>
    </source>
</evidence>
<dbReference type="SUPFAM" id="SSF52402">
    <property type="entry name" value="Adenine nucleotide alpha hydrolases-like"/>
    <property type="match status" value="1"/>
</dbReference>
<dbReference type="PANTHER" id="PTHR43033:SF1">
    <property type="entry name" value="TRNA(ILE)-LYSIDINE SYNTHASE-RELATED"/>
    <property type="match status" value="1"/>
</dbReference>
<dbReference type="Pfam" id="PF01171">
    <property type="entry name" value="ATP_bind_3"/>
    <property type="match status" value="1"/>
</dbReference>
<keyword evidence="3 8" id="KW-0436">Ligase</keyword>
<dbReference type="InterPro" id="IPR012796">
    <property type="entry name" value="Lysidine-tRNA-synth_C"/>
</dbReference>
<dbReference type="CDD" id="cd01992">
    <property type="entry name" value="TilS_N"/>
    <property type="match status" value="1"/>
</dbReference>
<dbReference type="GO" id="GO:0032267">
    <property type="term" value="F:tRNA(Ile)-lysidine synthase activity"/>
    <property type="evidence" value="ECO:0007669"/>
    <property type="project" value="UniProtKB-EC"/>
</dbReference>
<evidence type="ECO:0000256" key="1">
    <source>
        <dbReference type="ARBA" id="ARBA00004496"/>
    </source>
</evidence>
<evidence type="ECO:0000259" key="9">
    <source>
        <dbReference type="SMART" id="SM00977"/>
    </source>
</evidence>
<evidence type="ECO:0000313" key="11">
    <source>
        <dbReference type="Proteomes" id="UP000199589"/>
    </source>
</evidence>
<dbReference type="PANTHER" id="PTHR43033">
    <property type="entry name" value="TRNA(ILE)-LYSIDINE SYNTHASE-RELATED"/>
    <property type="match status" value="1"/>
</dbReference>
<sequence length="461" mass="53933">MNLTDKFSKLVRECHYWTSEDKVLIAVSGGVDSMVLLHLVTHLPNDIRPRFSVAYVDHQLRNTSIIERHAVNKIAENLGIPFYSYIWEKETHPQSGTEKAAREIRYHFFHKVMVEQNITKLLTGHHKNDQVETILMRIVRGSAINQLVGIHKKRLFKDKEIIRPLLRFTKSELYTYAKAYELDFYEDESNTSFQYTRNRYRNRILPLLKKENKEVEDHLTNFADDLQDLLTIASPIIEKQAVDCLTFQEDKVEISKQHFIKQSDSMQRLVLKYMLDRLYEKTPLQYKRVHLEILQEWISSDTANSKIELPGDYVGIKEYTKFLICKQNNIKINRLSEPLQLEIGKWAVLPDGKKIGLFYSNEMPDLKINFVTLFLGLDSITLPLTIRHRADGDRMEIKGINGTKKIQRIMIDQKLPPSKREEAILIEDARKQIIWLVGLKESALSTKPIPDKIQYVLILKE</sequence>
<dbReference type="InterPro" id="IPR012795">
    <property type="entry name" value="tRNA_Ile_lys_synt_N"/>
</dbReference>
<comment type="subcellular location">
    <subcellularLocation>
        <location evidence="1 8">Cytoplasm</location>
    </subcellularLocation>
</comment>
<dbReference type="NCBIfam" id="TIGR02433">
    <property type="entry name" value="lysidine_TilS_C"/>
    <property type="match status" value="1"/>
</dbReference>
<dbReference type="InterPro" id="IPR012094">
    <property type="entry name" value="tRNA_Ile_lys_synt"/>
</dbReference>
<dbReference type="Gene3D" id="3.30.465.60">
    <property type="match status" value="1"/>
</dbReference>
<evidence type="ECO:0000256" key="4">
    <source>
        <dbReference type="ARBA" id="ARBA00022694"/>
    </source>
</evidence>
<keyword evidence="4 8" id="KW-0819">tRNA processing</keyword>
<dbReference type="NCBIfam" id="TIGR02432">
    <property type="entry name" value="lysidine_TilS_N"/>
    <property type="match status" value="1"/>
</dbReference>
<comment type="catalytic activity">
    <reaction evidence="7 8">
        <text>cytidine(34) in tRNA(Ile2) + L-lysine + ATP = lysidine(34) in tRNA(Ile2) + AMP + diphosphate + H(+)</text>
        <dbReference type="Rhea" id="RHEA:43744"/>
        <dbReference type="Rhea" id="RHEA-COMP:10625"/>
        <dbReference type="Rhea" id="RHEA-COMP:10670"/>
        <dbReference type="ChEBI" id="CHEBI:15378"/>
        <dbReference type="ChEBI" id="CHEBI:30616"/>
        <dbReference type="ChEBI" id="CHEBI:32551"/>
        <dbReference type="ChEBI" id="CHEBI:33019"/>
        <dbReference type="ChEBI" id="CHEBI:82748"/>
        <dbReference type="ChEBI" id="CHEBI:83665"/>
        <dbReference type="ChEBI" id="CHEBI:456215"/>
        <dbReference type="EC" id="6.3.4.19"/>
    </reaction>
</comment>
<dbReference type="GO" id="GO:0005737">
    <property type="term" value="C:cytoplasm"/>
    <property type="evidence" value="ECO:0007669"/>
    <property type="project" value="UniProtKB-SubCell"/>
</dbReference>
<dbReference type="Proteomes" id="UP000199589">
    <property type="component" value="Unassembled WGS sequence"/>
</dbReference>